<dbReference type="HAMAP" id="MF_00618">
    <property type="entry name" value="Ferredoxin_bilin_red"/>
    <property type="match status" value="1"/>
</dbReference>
<accession>A0ABT7C4R4</accession>
<name>A0ABT7C4R4_9CYAN</name>
<dbReference type="InterPro" id="IPR009249">
    <property type="entry name" value="Ferredoxin-dep_bilin_Rdtase"/>
</dbReference>
<comment type="function">
    <text evidence="6">Catalyzes the four-electron reduction of biliverdin IX-alpha (2-electron reduction at both the A and D rings); the reaction proceeds via an isolatable 2-electron intermediate, 181,182-dihydrobiliverdin.</text>
</comment>
<gene>
    <name evidence="6" type="primary">pcyA</name>
    <name evidence="7" type="ORF">PMH09_21450</name>
</gene>
<keyword evidence="4 6" id="KW-0560">Oxidoreductase</keyword>
<evidence type="ECO:0000313" key="8">
    <source>
        <dbReference type="Proteomes" id="UP001232992"/>
    </source>
</evidence>
<dbReference type="PANTHER" id="PTHR34557">
    <property type="entry name" value="PHYTOCHROMOBILIN:FERREDOXIN OXIDOREDUCTASE, CHLOROPLASTIC"/>
    <property type="match status" value="1"/>
</dbReference>
<dbReference type="EC" id="1.3.7.5" evidence="2 6"/>
<reference evidence="7 8" key="1">
    <citation type="submission" date="2023-01" db="EMBL/GenBank/DDBJ databases">
        <title>Novel diversity within Roseofilum (Cyanobacteria; Desertifilaceae) from marine benthic mats with descriptions of four novel species.</title>
        <authorList>
            <person name="Wang Y."/>
            <person name="Berthold D.E."/>
            <person name="Hu J."/>
            <person name="Lefler F.W."/>
            <person name="Laughinghouse H.D. IV."/>
        </authorList>
    </citation>
    <scope>NUCLEOTIDE SEQUENCE [LARGE SCALE GENOMIC DNA]</scope>
    <source>
        <strain evidence="7 8">BLCC-M143</strain>
    </source>
</reference>
<dbReference type="GO" id="GO:0050620">
    <property type="term" value="F:phycocyanobilin:ferredoxin oxidoreductase activity"/>
    <property type="evidence" value="ECO:0007669"/>
    <property type="project" value="UniProtKB-EC"/>
</dbReference>
<dbReference type="RefSeq" id="WP_283760392.1">
    <property type="nucleotide sequence ID" value="NZ_JAQOSQ010000048.1"/>
</dbReference>
<evidence type="ECO:0000256" key="5">
    <source>
        <dbReference type="ARBA" id="ARBA00049084"/>
    </source>
</evidence>
<dbReference type="Gene3D" id="3.40.1500.20">
    <property type="match status" value="1"/>
</dbReference>
<dbReference type="Pfam" id="PF05996">
    <property type="entry name" value="Fe_bilin_red"/>
    <property type="match status" value="1"/>
</dbReference>
<organism evidence="7 8">
    <name type="scientific">Roseofilum casamattae BLCC-M143</name>
    <dbReference type="NCBI Taxonomy" id="3022442"/>
    <lineage>
        <taxon>Bacteria</taxon>
        <taxon>Bacillati</taxon>
        <taxon>Cyanobacteriota</taxon>
        <taxon>Cyanophyceae</taxon>
        <taxon>Desertifilales</taxon>
        <taxon>Desertifilaceae</taxon>
        <taxon>Roseofilum</taxon>
        <taxon>Roseofilum casamattae</taxon>
    </lineage>
</organism>
<dbReference type="Proteomes" id="UP001232992">
    <property type="component" value="Unassembled WGS sequence"/>
</dbReference>
<proteinExistence type="inferred from homology"/>
<dbReference type="EMBL" id="JAQOSQ010000048">
    <property type="protein sequence ID" value="MDJ1185753.1"/>
    <property type="molecule type" value="Genomic_DNA"/>
</dbReference>
<dbReference type="NCBIfam" id="NF002760">
    <property type="entry name" value="PRK02816.1"/>
    <property type="match status" value="1"/>
</dbReference>
<sequence length="256" mass="29578">MSSVLLRDQQHPLIRRLADTLEQIWQTHLELEPYNLPGELGYVEGKLEGERLTIHNRCYQTRQFRKIHLELAKVGKGLDILHCVMFPRPHYNLPMFGCDLVAGRGQISAAIADLSPVNNRTLPESYHEALKVLPKPEFAEYRQLPPWADIFSEFCLFIRPQTEAEETRFVNRVEAFMQIHCSEAAAAQPVSATEEKTIMAGQRYYCTKQQQNDKTRRVLEKAFGREWADNYMNKVLFDYVDLPEETPEDCTISSSS</sequence>
<comment type="similarity">
    <text evidence="1 6">Belongs to the HY2 family.</text>
</comment>
<protein>
    <recommendedName>
        <fullName evidence="3 6">Phycocyanobilin:ferredoxin oxidoreductase</fullName>
        <ecNumber evidence="2 6">1.3.7.5</ecNumber>
    </recommendedName>
</protein>
<evidence type="ECO:0000256" key="6">
    <source>
        <dbReference type="HAMAP-Rule" id="MF_00618"/>
    </source>
</evidence>
<evidence type="ECO:0000256" key="1">
    <source>
        <dbReference type="ARBA" id="ARBA00006908"/>
    </source>
</evidence>
<evidence type="ECO:0000256" key="3">
    <source>
        <dbReference type="ARBA" id="ARBA00016783"/>
    </source>
</evidence>
<evidence type="ECO:0000313" key="7">
    <source>
        <dbReference type="EMBL" id="MDJ1185753.1"/>
    </source>
</evidence>
<keyword evidence="8" id="KW-1185">Reference proteome</keyword>
<comment type="catalytic activity">
    <reaction evidence="5 6">
        <text>(2R,3Z)-phycocyanobilin + 4 oxidized [2Fe-2S]-[ferredoxin] = biliverdin IXalpha + 4 reduced [2Fe-2S]-[ferredoxin] + 4 H(+)</text>
        <dbReference type="Rhea" id="RHEA:15309"/>
        <dbReference type="Rhea" id="RHEA-COMP:10000"/>
        <dbReference type="Rhea" id="RHEA-COMP:10001"/>
        <dbReference type="ChEBI" id="CHEBI:15378"/>
        <dbReference type="ChEBI" id="CHEBI:33737"/>
        <dbReference type="ChEBI" id="CHEBI:33738"/>
        <dbReference type="ChEBI" id="CHEBI:57437"/>
        <dbReference type="ChEBI" id="CHEBI:57991"/>
        <dbReference type="EC" id="1.3.7.5"/>
    </reaction>
</comment>
<evidence type="ECO:0000256" key="4">
    <source>
        <dbReference type="ARBA" id="ARBA00023002"/>
    </source>
</evidence>
<dbReference type="InterPro" id="IPR022870">
    <property type="entry name" value="Ferredoxin_bilin_OxRdtase"/>
</dbReference>
<evidence type="ECO:0000256" key="2">
    <source>
        <dbReference type="ARBA" id="ARBA00012716"/>
    </source>
</evidence>
<dbReference type="PANTHER" id="PTHR34557:SF1">
    <property type="entry name" value="PHYTOCHROMOBILIN:FERREDOXIN OXIDOREDUCTASE, CHLOROPLASTIC"/>
    <property type="match status" value="1"/>
</dbReference>
<comment type="caution">
    <text evidence="7">The sequence shown here is derived from an EMBL/GenBank/DDBJ whole genome shotgun (WGS) entry which is preliminary data.</text>
</comment>